<evidence type="ECO:0000313" key="2">
    <source>
        <dbReference type="EMBL" id="SNX86102.1"/>
    </source>
</evidence>
<name>A0AAJ5C6Q5_9BASI</name>
<feature type="compositionally biased region" description="Polar residues" evidence="1">
    <location>
        <begin position="72"/>
        <end position="81"/>
    </location>
</feature>
<dbReference type="InterPro" id="IPR017956">
    <property type="entry name" value="AT_hook_DNA-bd_motif"/>
</dbReference>
<feature type="compositionally biased region" description="Pro residues" evidence="1">
    <location>
        <begin position="47"/>
        <end position="56"/>
    </location>
</feature>
<reference evidence="2" key="1">
    <citation type="submission" date="2023-10" db="EMBL/GenBank/DDBJ databases">
        <authorList>
            <person name="Guldener U."/>
        </authorList>
    </citation>
    <scope>NUCLEOTIDE SEQUENCE</scope>
    <source>
        <strain evidence="2">Mp4</strain>
    </source>
</reference>
<dbReference type="Proteomes" id="UP001294444">
    <property type="component" value="Unassembled WGS sequence"/>
</dbReference>
<feature type="compositionally biased region" description="Polar residues" evidence="1">
    <location>
        <begin position="127"/>
        <end position="148"/>
    </location>
</feature>
<feature type="compositionally biased region" description="Polar residues" evidence="1">
    <location>
        <begin position="162"/>
        <end position="172"/>
    </location>
</feature>
<dbReference type="GO" id="GO:0003677">
    <property type="term" value="F:DNA binding"/>
    <property type="evidence" value="ECO:0007669"/>
    <property type="project" value="InterPro"/>
</dbReference>
<feature type="compositionally biased region" description="Basic residues" evidence="1">
    <location>
        <begin position="203"/>
        <end position="220"/>
    </location>
</feature>
<feature type="compositionally biased region" description="Acidic residues" evidence="1">
    <location>
        <begin position="258"/>
        <end position="282"/>
    </location>
</feature>
<dbReference type="Pfam" id="PF02178">
    <property type="entry name" value="AT_hook"/>
    <property type="match status" value="3"/>
</dbReference>
<dbReference type="EMBL" id="OAPG01000012">
    <property type="protein sequence ID" value="SNX86102.1"/>
    <property type="molecule type" value="Genomic_DNA"/>
</dbReference>
<keyword evidence="3" id="KW-1185">Reference proteome</keyword>
<comment type="caution">
    <text evidence="2">The sequence shown here is derived from an EMBL/GenBank/DDBJ whole genome shotgun (WGS) entry which is preliminary data.</text>
</comment>
<organism evidence="2 3">
    <name type="scientific">Melanopsichium pennsylvanicum</name>
    <dbReference type="NCBI Taxonomy" id="63383"/>
    <lineage>
        <taxon>Eukaryota</taxon>
        <taxon>Fungi</taxon>
        <taxon>Dikarya</taxon>
        <taxon>Basidiomycota</taxon>
        <taxon>Ustilaginomycotina</taxon>
        <taxon>Ustilaginomycetes</taxon>
        <taxon>Ustilaginales</taxon>
        <taxon>Ustilaginaceae</taxon>
        <taxon>Melanopsichium</taxon>
    </lineage>
</organism>
<feature type="compositionally biased region" description="Basic residues" evidence="1">
    <location>
        <begin position="301"/>
        <end position="312"/>
    </location>
</feature>
<feature type="compositionally biased region" description="Low complexity" evidence="1">
    <location>
        <begin position="102"/>
        <end position="115"/>
    </location>
</feature>
<dbReference type="SMART" id="SM00384">
    <property type="entry name" value="AT_hook"/>
    <property type="match status" value="3"/>
</dbReference>
<sequence>MTLNRTQLKTYTSSDISISAIDPRLLESSPRRNAANVSLSSTVGVPTPAPRRPIPPSSSSSSSSSKRPDISLASTVATSAPTKRRRSSKSALTHPSARALTDSDTITTTSTSTSTAARPRGRPPKSILTTPASRTHTSPNNTVSFSHQSPKRRGRPPKSADMTANTSTSSAVSRKRVRAPNDRTTGADIDETISTRSNTTTSAKRRGRPPGSTNKRKPRPPPRPAVALPKSKATYHTTSVEQQRDIQTDSDVSLIDGISEEDSEASEGEQQDDDDDDDALDQDDQREVSSGDDESAIGGKARQRRQNSKKRKDWPSEKERLKKWRRLSVEERECVTSEGGLIWRTAIPLLNSMPKNIRSMVAGSLTRALDRIDSKLESSLVPPLARIPISSTSAFVSSSTGGGGRELSSSFLSWRLEEEGMLVLSGQEIGKEGNRMDLVMGLGMNLEIRELEGLLLPEAEQIVELSNTLAHQVGQVDKIKYELAQLKLFRKSIKNGTRNNSHYPPNLHANPLITINARNTTLDPILATCFRFGHNV</sequence>
<feature type="compositionally biased region" description="Polar residues" evidence="1">
    <location>
        <begin position="192"/>
        <end position="202"/>
    </location>
</feature>
<feature type="compositionally biased region" description="Polar residues" evidence="1">
    <location>
        <begin position="35"/>
        <end position="44"/>
    </location>
</feature>
<evidence type="ECO:0000313" key="3">
    <source>
        <dbReference type="Proteomes" id="UP001294444"/>
    </source>
</evidence>
<feature type="region of interest" description="Disordered" evidence="1">
    <location>
        <begin position="1"/>
        <end position="317"/>
    </location>
</feature>
<feature type="compositionally biased region" description="Polar residues" evidence="1">
    <location>
        <begin position="1"/>
        <end position="17"/>
    </location>
</feature>
<dbReference type="AlphaFoldDB" id="A0AAJ5C6Q5"/>
<proteinExistence type="predicted"/>
<dbReference type="PRINTS" id="PR00929">
    <property type="entry name" value="ATHOOK"/>
</dbReference>
<gene>
    <name evidence="2" type="ORF">MEPE_04811</name>
</gene>
<accession>A0AAJ5C6Q5</accession>
<protein>
    <submittedName>
        <fullName evidence="2">Uncharacterized protein</fullName>
    </submittedName>
</protein>
<evidence type="ECO:0000256" key="1">
    <source>
        <dbReference type="SAM" id="MobiDB-lite"/>
    </source>
</evidence>